<dbReference type="EMBL" id="JAMCOF010000001">
    <property type="protein sequence ID" value="MCL6229116.1"/>
    <property type="molecule type" value="Genomic_DNA"/>
</dbReference>
<feature type="domain" description="HemY N-terminal" evidence="6">
    <location>
        <begin position="28"/>
        <end position="129"/>
    </location>
</feature>
<dbReference type="RefSeq" id="WP_249674360.1">
    <property type="nucleotide sequence ID" value="NZ_JAMCOF010000001.1"/>
</dbReference>
<comment type="caution">
    <text evidence="7">The sequence shown here is derived from an EMBL/GenBank/DDBJ whole genome shotgun (WGS) entry which is preliminary data.</text>
</comment>
<evidence type="ECO:0000256" key="1">
    <source>
        <dbReference type="ARBA" id="ARBA00004370"/>
    </source>
</evidence>
<comment type="subcellular location">
    <subcellularLocation>
        <location evidence="1">Membrane</location>
    </subcellularLocation>
</comment>
<keyword evidence="2 5" id="KW-0812">Transmembrane</keyword>
<reference evidence="7 8" key="1">
    <citation type="submission" date="2022-05" db="EMBL/GenBank/DDBJ databases">
        <title>Description of the Bartonella bilalgolemii sp. nov. Isolated from Apodemus uralensis (Pallas 1811).</title>
        <authorList>
            <person name="Zgheib R."/>
            <person name="Celebi B."/>
        </authorList>
    </citation>
    <scope>NUCLEOTIDE SEQUENCE [LARGE SCALE GENOMIC DNA]</scope>
    <source>
        <strain evidence="7 8">G70</strain>
    </source>
</reference>
<gene>
    <name evidence="7" type="ORF">M4Z11_00555</name>
</gene>
<evidence type="ECO:0000256" key="4">
    <source>
        <dbReference type="ARBA" id="ARBA00023136"/>
    </source>
</evidence>
<evidence type="ECO:0000259" key="6">
    <source>
        <dbReference type="Pfam" id="PF07219"/>
    </source>
</evidence>
<dbReference type="Proteomes" id="UP001523003">
    <property type="component" value="Unassembled WGS sequence"/>
</dbReference>
<proteinExistence type="predicted"/>
<dbReference type="GO" id="GO:0003677">
    <property type="term" value="F:DNA binding"/>
    <property type="evidence" value="ECO:0007669"/>
    <property type="project" value="UniProtKB-KW"/>
</dbReference>
<evidence type="ECO:0000256" key="2">
    <source>
        <dbReference type="ARBA" id="ARBA00022692"/>
    </source>
</evidence>
<dbReference type="InterPro" id="IPR010817">
    <property type="entry name" value="HemY_N"/>
</dbReference>
<sequence>MIRIFIYIFAVCAIGAVFSWGANNNNFLVITFLQMRFTVSLLTIISGLVILLTILVFLWKFFGIIFSIPGTLYSFFSGCYQEYGRKALIKGLLAVSAGDYIAAQKMEIRALKYLVKDYEPLIKLLRAQILSLQKDSMKAIALYEEMQKEEPTKLAGLYGLFHEAINTKAYDVAQHYAEEALALSPALSWAQQFVLDRLSAEGQWNKALDVFHRAQRVLPHSEHYTSERKYTHALLLSGLALHLIETQLVEARKAILKAHKLMPDFVPITLIMVDILYRLKEVRKADKMIIKAWQKNPHPDFGALYLRREESAVGRLKRAKILASYNKDIFESAFIVAKAALDAGELELAREHAQRALTYHPRESVYLLLADIEEAQGNGQGSHQWLSLALRAERDPAWACDGSFFPFWSAVSPISGRLGRCEWKVPPRCPPITLEIDNMVLKKEDKRGIVNEKKVIKDKSFEEKSLVGPDFLLKSHTKKQNRKKVDQISLNAEDLESKEEEKRISLPREKFQLF</sequence>
<keyword evidence="8" id="KW-1185">Reference proteome</keyword>
<organism evidence="7 8">
    <name type="scientific">Bartonella bilalgolemii</name>
    <dbReference type="NCBI Taxonomy" id="2942911"/>
    <lineage>
        <taxon>Bacteria</taxon>
        <taxon>Pseudomonadati</taxon>
        <taxon>Pseudomonadota</taxon>
        <taxon>Alphaproteobacteria</taxon>
        <taxon>Hyphomicrobiales</taxon>
        <taxon>Bartonellaceae</taxon>
        <taxon>Bartonella</taxon>
    </lineage>
</organism>
<evidence type="ECO:0000256" key="5">
    <source>
        <dbReference type="SAM" id="Phobius"/>
    </source>
</evidence>
<dbReference type="InterPro" id="IPR011990">
    <property type="entry name" value="TPR-like_helical_dom_sf"/>
</dbReference>
<evidence type="ECO:0000313" key="8">
    <source>
        <dbReference type="Proteomes" id="UP001523003"/>
    </source>
</evidence>
<feature type="transmembrane region" description="Helical" evidence="5">
    <location>
        <begin position="37"/>
        <end position="59"/>
    </location>
</feature>
<keyword evidence="4 5" id="KW-0472">Membrane</keyword>
<keyword evidence="3 5" id="KW-1133">Transmembrane helix</keyword>
<keyword evidence="7" id="KW-0238">DNA-binding</keyword>
<dbReference type="InterPro" id="IPR016982">
    <property type="entry name" value="Mms48"/>
</dbReference>
<dbReference type="SUPFAM" id="SSF48452">
    <property type="entry name" value="TPR-like"/>
    <property type="match status" value="1"/>
</dbReference>
<accession>A0ABT0P6M3</accession>
<dbReference type="Gene3D" id="1.25.40.10">
    <property type="entry name" value="Tetratricopeptide repeat domain"/>
    <property type="match status" value="1"/>
</dbReference>
<dbReference type="PIRSF" id="PIRSF031802">
    <property type="entry name" value="UCP031802"/>
    <property type="match status" value="1"/>
</dbReference>
<evidence type="ECO:0000256" key="3">
    <source>
        <dbReference type="ARBA" id="ARBA00022989"/>
    </source>
</evidence>
<name>A0ABT0P6M3_9HYPH</name>
<dbReference type="Pfam" id="PF07219">
    <property type="entry name" value="HemY_N"/>
    <property type="match status" value="1"/>
</dbReference>
<evidence type="ECO:0000313" key="7">
    <source>
        <dbReference type="EMBL" id="MCL6229116.1"/>
    </source>
</evidence>
<protein>
    <submittedName>
        <fullName evidence="7">DNA-binding protein</fullName>
    </submittedName>
</protein>